<comment type="caution">
    <text evidence="2">The sequence shown here is derived from an EMBL/GenBank/DDBJ whole genome shotgun (WGS) entry which is preliminary data.</text>
</comment>
<protein>
    <submittedName>
        <fullName evidence="2">Transposase</fullName>
    </submittedName>
</protein>
<dbReference type="InterPro" id="IPR008490">
    <property type="entry name" value="Transposase_InsH_N"/>
</dbReference>
<gene>
    <name evidence="2" type="ORF">ACFSF0_08825</name>
</gene>
<accession>A0ABW4KRT8</accession>
<keyword evidence="3" id="KW-1185">Reference proteome</keyword>
<evidence type="ECO:0000313" key="3">
    <source>
        <dbReference type="Proteomes" id="UP001597304"/>
    </source>
</evidence>
<dbReference type="PANTHER" id="PTHR35604:SF2">
    <property type="entry name" value="TRANSPOSASE INSH FOR INSERTION SEQUENCE ELEMENT IS5A-RELATED"/>
    <property type="match status" value="1"/>
</dbReference>
<sequence length="226" mass="24877">MDSFFLMGARPLVESSPSIKLHELLDWRAISGQLKGLYQREISGAGGPEPYTPLGMFKLMLLGQWHGLSDAQLEQALRVRLDFMVFTSFEPSAGELPDASTICRFRNRLVKAELDQKLLALINSQLEQRGLKVQGARGAIIDATIRPLHNLVNSARFDVDQAPKRVLARLAASCFAVWRPLSRSALPFQGAPMPASSIALSLRWALSRFIPSAAQHICACTLAVPK</sequence>
<organism evidence="2 3">
    <name type="scientific">Ottowia flava</name>
    <dbReference type="NCBI Taxonomy" id="2675430"/>
    <lineage>
        <taxon>Bacteria</taxon>
        <taxon>Pseudomonadati</taxon>
        <taxon>Pseudomonadota</taxon>
        <taxon>Betaproteobacteria</taxon>
        <taxon>Burkholderiales</taxon>
        <taxon>Comamonadaceae</taxon>
        <taxon>Ottowia</taxon>
    </lineage>
</organism>
<dbReference type="EMBL" id="JBHUEJ010000019">
    <property type="protein sequence ID" value="MFD1710705.1"/>
    <property type="molecule type" value="Genomic_DNA"/>
</dbReference>
<evidence type="ECO:0000259" key="1">
    <source>
        <dbReference type="Pfam" id="PF05598"/>
    </source>
</evidence>
<reference evidence="3" key="1">
    <citation type="journal article" date="2019" name="Int. J. Syst. Evol. Microbiol.">
        <title>The Global Catalogue of Microorganisms (GCM) 10K type strain sequencing project: providing services to taxonomists for standard genome sequencing and annotation.</title>
        <authorList>
            <consortium name="The Broad Institute Genomics Platform"/>
            <consortium name="The Broad Institute Genome Sequencing Center for Infectious Disease"/>
            <person name="Wu L."/>
            <person name="Ma J."/>
        </authorList>
    </citation>
    <scope>NUCLEOTIDE SEQUENCE [LARGE SCALE GENOMIC DNA]</scope>
    <source>
        <strain evidence="3">LMG 29247</strain>
    </source>
</reference>
<dbReference type="PANTHER" id="PTHR35604">
    <property type="entry name" value="TRANSPOSASE INSH FOR INSERTION SEQUENCE ELEMENT IS5A-RELATED"/>
    <property type="match status" value="1"/>
</dbReference>
<evidence type="ECO:0000313" key="2">
    <source>
        <dbReference type="EMBL" id="MFD1710705.1"/>
    </source>
</evidence>
<feature type="domain" description="Transposase InsH N-terminal" evidence="1">
    <location>
        <begin position="16"/>
        <end position="108"/>
    </location>
</feature>
<dbReference type="Pfam" id="PF05598">
    <property type="entry name" value="DUF772"/>
    <property type="match status" value="1"/>
</dbReference>
<dbReference type="Proteomes" id="UP001597304">
    <property type="component" value="Unassembled WGS sequence"/>
</dbReference>
<name>A0ABW4KRT8_9BURK</name>
<proteinExistence type="predicted"/>
<dbReference type="RefSeq" id="WP_255507579.1">
    <property type="nucleotide sequence ID" value="NZ_JBHUEJ010000019.1"/>
</dbReference>